<dbReference type="Gene3D" id="3.40.50.1000">
    <property type="entry name" value="HAD superfamily/HAD-like"/>
    <property type="match status" value="1"/>
</dbReference>
<dbReference type="Pfam" id="PF08282">
    <property type="entry name" value="Hydrolase_3"/>
    <property type="match status" value="1"/>
</dbReference>
<proteinExistence type="predicted"/>
<dbReference type="NCBIfam" id="TIGR00099">
    <property type="entry name" value="Cof-subfamily"/>
    <property type="match status" value="1"/>
</dbReference>
<dbReference type="InterPro" id="IPR006379">
    <property type="entry name" value="HAD-SF_hydro_IIB"/>
</dbReference>
<dbReference type="PANTHER" id="PTHR10000">
    <property type="entry name" value="PHOSPHOSERINE PHOSPHATASE"/>
    <property type="match status" value="1"/>
</dbReference>
<gene>
    <name evidence="1" type="ORF">DHL47_03485</name>
</gene>
<dbReference type="NCBIfam" id="TIGR01484">
    <property type="entry name" value="HAD-SF-IIB"/>
    <property type="match status" value="1"/>
</dbReference>
<dbReference type="InterPro" id="IPR023214">
    <property type="entry name" value="HAD_sf"/>
</dbReference>
<comment type="caution">
    <text evidence="1">The sequence shown here is derived from an EMBL/GenBank/DDBJ whole genome shotgun (WGS) entry which is preliminary data.</text>
</comment>
<keyword evidence="1" id="KW-0378">Hydrolase</keyword>
<dbReference type="PANTHER" id="PTHR10000:SF53">
    <property type="entry name" value="5-AMINO-6-(5-PHOSPHO-D-RIBITYLAMINO)URACIL PHOSPHATASE YBJI-RELATED"/>
    <property type="match status" value="1"/>
</dbReference>
<evidence type="ECO:0000313" key="2">
    <source>
        <dbReference type="Proteomes" id="UP001519349"/>
    </source>
</evidence>
<evidence type="ECO:0000313" key="1">
    <source>
        <dbReference type="EMBL" id="MBP2620411.1"/>
    </source>
</evidence>
<reference evidence="1 2" key="1">
    <citation type="submission" date="2018-05" db="EMBL/GenBank/DDBJ databases">
        <title>Draft genome sequence of Streptococcus panodentis CCUG 70867T.</title>
        <authorList>
            <person name="Salva-Serra F."/>
            <person name="Mendez V."/>
            <person name="Jaen-Luchoro D."/>
            <person name="Gonzales-Siles L."/>
            <person name="Karlsson R."/>
            <person name="Engstrom-Jakobsson H."/>
            <person name="Busquets A."/>
            <person name="Gomila M."/>
            <person name="Pineiro-Iglesias B."/>
            <person name="Bennasar-Figueras A."/>
            <person name="Seeger M."/>
            <person name="Moore E."/>
        </authorList>
    </citation>
    <scope>NUCLEOTIDE SEQUENCE [LARGE SCALE GENOMIC DNA]</scope>
    <source>
        <strain evidence="1 2">CCUG 70867</strain>
    </source>
</reference>
<dbReference type="Gene3D" id="3.30.1240.10">
    <property type="match status" value="1"/>
</dbReference>
<dbReference type="InterPro" id="IPR036412">
    <property type="entry name" value="HAD-like_sf"/>
</dbReference>
<dbReference type="RefSeq" id="WP_209550902.1">
    <property type="nucleotide sequence ID" value="NZ_QFAY01000005.1"/>
</dbReference>
<sequence length="266" mass="29358">MIKLIAFDMDGTFLRSDNTYDLKRFEAVYEQLRAKEIKVTVISGNQYAQLASFFPQYKEELFIVSENGALIFEGSRLLMERKIATELIAKVLRVLKMEGLDRQTTLCGLHSAYLLASAPQSYKDEIGIYYHALTEVPDFDHLPADDFVKLALLVPPEQTSRLLELLNQAAGQQMTAVSSGHGSIDMIQSGVHKGAALAYLSQYLQIEPEEMMAFGDGGNDLEMLGYVGESYAMANGSPAVKAKAKYQAPGNDQSGVLTVIEKKILS</sequence>
<dbReference type="SFLD" id="SFLDS00003">
    <property type="entry name" value="Haloacid_Dehalogenase"/>
    <property type="match status" value="1"/>
</dbReference>
<keyword evidence="2" id="KW-1185">Reference proteome</keyword>
<name>A0ABS5AVW6_9STRE</name>
<protein>
    <submittedName>
        <fullName evidence="1">HAD family hydrolase</fullName>
    </submittedName>
</protein>
<dbReference type="SUPFAM" id="SSF56784">
    <property type="entry name" value="HAD-like"/>
    <property type="match status" value="1"/>
</dbReference>
<dbReference type="CDD" id="cd07518">
    <property type="entry name" value="HAD_YbiV-Like"/>
    <property type="match status" value="1"/>
</dbReference>
<dbReference type="GO" id="GO:0016787">
    <property type="term" value="F:hydrolase activity"/>
    <property type="evidence" value="ECO:0007669"/>
    <property type="project" value="UniProtKB-KW"/>
</dbReference>
<dbReference type="PROSITE" id="PS01229">
    <property type="entry name" value="COF_2"/>
    <property type="match status" value="1"/>
</dbReference>
<dbReference type="Proteomes" id="UP001519349">
    <property type="component" value="Unassembled WGS sequence"/>
</dbReference>
<organism evidence="1 2">
    <name type="scientific">Streptococcus panodentis</name>
    <dbReference type="NCBI Taxonomy" id="1581472"/>
    <lineage>
        <taxon>Bacteria</taxon>
        <taxon>Bacillati</taxon>
        <taxon>Bacillota</taxon>
        <taxon>Bacilli</taxon>
        <taxon>Lactobacillales</taxon>
        <taxon>Streptococcaceae</taxon>
        <taxon>Streptococcus</taxon>
    </lineage>
</organism>
<dbReference type="SFLD" id="SFLDG01144">
    <property type="entry name" value="C2.B.4:_PGP_Like"/>
    <property type="match status" value="1"/>
</dbReference>
<accession>A0ABS5AVW6</accession>
<dbReference type="EMBL" id="QFAY01000005">
    <property type="protein sequence ID" value="MBP2620411.1"/>
    <property type="molecule type" value="Genomic_DNA"/>
</dbReference>
<dbReference type="InterPro" id="IPR000150">
    <property type="entry name" value="Cof"/>
</dbReference>
<dbReference type="SFLD" id="SFLDG01140">
    <property type="entry name" value="C2.B:_Phosphomannomutase_and_P"/>
    <property type="match status" value="1"/>
</dbReference>